<dbReference type="GO" id="GO:0008202">
    <property type="term" value="P:steroid metabolic process"/>
    <property type="evidence" value="ECO:0007669"/>
    <property type="project" value="TreeGrafter"/>
</dbReference>
<accession>A0A8K0G2I0</accession>
<feature type="region of interest" description="Disordered" evidence="1">
    <location>
        <begin position="1"/>
        <end position="38"/>
    </location>
</feature>
<dbReference type="PANTHER" id="PTHR43313:SF36">
    <property type="entry name" value="D-BETA-HYDROXYBUTYRATE DEHYDROGENASE, MITOCHONDRIAL"/>
    <property type="match status" value="1"/>
</dbReference>
<dbReference type="OrthoDB" id="9876299at2759"/>
<keyword evidence="3" id="KW-1185">Reference proteome</keyword>
<dbReference type="PANTHER" id="PTHR43313">
    <property type="entry name" value="SHORT-CHAIN DEHYDROGENASE/REDUCTASE FAMILY 9C"/>
    <property type="match status" value="1"/>
</dbReference>
<gene>
    <name evidence="2" type="ORF">ILUMI_20198</name>
</gene>
<dbReference type="Pfam" id="PF00106">
    <property type="entry name" value="adh_short"/>
    <property type="match status" value="1"/>
</dbReference>
<dbReference type="AlphaFoldDB" id="A0A8K0G2I0"/>
<dbReference type="SUPFAM" id="SSF51735">
    <property type="entry name" value="NAD(P)-binding Rossmann-fold domains"/>
    <property type="match status" value="1"/>
</dbReference>
<feature type="compositionally biased region" description="Gly residues" evidence="1">
    <location>
        <begin position="14"/>
        <end position="26"/>
    </location>
</feature>
<evidence type="ECO:0000313" key="3">
    <source>
        <dbReference type="Proteomes" id="UP000801492"/>
    </source>
</evidence>
<evidence type="ECO:0000313" key="2">
    <source>
        <dbReference type="EMBL" id="KAF2885972.1"/>
    </source>
</evidence>
<dbReference type="InterPro" id="IPR002347">
    <property type="entry name" value="SDR_fam"/>
</dbReference>
<dbReference type="InterPro" id="IPR036291">
    <property type="entry name" value="NAD(P)-bd_dom_sf"/>
</dbReference>
<protein>
    <submittedName>
        <fullName evidence="2">Uncharacterized protein</fullName>
    </submittedName>
</protein>
<evidence type="ECO:0000256" key="1">
    <source>
        <dbReference type="SAM" id="MobiDB-lite"/>
    </source>
</evidence>
<dbReference type="Gene3D" id="3.40.50.720">
    <property type="entry name" value="NAD(P)-binding Rossmann-like Domain"/>
    <property type="match status" value="1"/>
</dbReference>
<sequence>MRNLTKEPPASRGIAGGGDGAGGSSHGGVIPSTGTSISDSSTMNTSLFSPWSSVVSGLLSASDESEDSDSGRVLGLRCQAPKGLQMPGCGLRGGARNLASADVIGGIWAVINTSGLLYRGRFDQQDVAYWDAMLKTNVIGVLRTARIFQGLLRNTSGRIINLGATEGEEAGLVAYTATRYAVEGASNALRQEFAPMGIKVITINPQLSPELMYSTPKLKNKSESEITLNISGVLEFQPIVLSSRALHILDIAITTGKPQANYSLSQKNYWCRPLEMLKVV</sequence>
<comment type="caution">
    <text evidence="2">The sequence shown here is derived from an EMBL/GenBank/DDBJ whole genome shotgun (WGS) entry which is preliminary data.</text>
</comment>
<reference evidence="2" key="1">
    <citation type="submission" date="2019-08" db="EMBL/GenBank/DDBJ databases">
        <title>The genome of the North American firefly Photinus pyralis.</title>
        <authorList>
            <consortium name="Photinus pyralis genome working group"/>
            <person name="Fallon T.R."/>
            <person name="Sander Lower S.E."/>
            <person name="Weng J.-K."/>
        </authorList>
    </citation>
    <scope>NUCLEOTIDE SEQUENCE</scope>
    <source>
        <strain evidence="2">TRF0915ILg1</strain>
        <tissue evidence="2">Whole body</tissue>
    </source>
</reference>
<proteinExistence type="predicted"/>
<name>A0A8K0G2I0_IGNLU</name>
<dbReference type="PRINTS" id="PR00081">
    <property type="entry name" value="GDHRDH"/>
</dbReference>
<dbReference type="GO" id="GO:0016491">
    <property type="term" value="F:oxidoreductase activity"/>
    <property type="evidence" value="ECO:0007669"/>
    <property type="project" value="TreeGrafter"/>
</dbReference>
<dbReference type="EMBL" id="VTPC01089029">
    <property type="protein sequence ID" value="KAF2885972.1"/>
    <property type="molecule type" value="Genomic_DNA"/>
</dbReference>
<dbReference type="Proteomes" id="UP000801492">
    <property type="component" value="Unassembled WGS sequence"/>
</dbReference>
<organism evidence="2 3">
    <name type="scientific">Ignelater luminosus</name>
    <name type="common">Cucubano</name>
    <name type="synonym">Pyrophorus luminosus</name>
    <dbReference type="NCBI Taxonomy" id="2038154"/>
    <lineage>
        <taxon>Eukaryota</taxon>
        <taxon>Metazoa</taxon>
        <taxon>Ecdysozoa</taxon>
        <taxon>Arthropoda</taxon>
        <taxon>Hexapoda</taxon>
        <taxon>Insecta</taxon>
        <taxon>Pterygota</taxon>
        <taxon>Neoptera</taxon>
        <taxon>Endopterygota</taxon>
        <taxon>Coleoptera</taxon>
        <taxon>Polyphaga</taxon>
        <taxon>Elateriformia</taxon>
        <taxon>Elateroidea</taxon>
        <taxon>Elateridae</taxon>
        <taxon>Agrypninae</taxon>
        <taxon>Pyrophorini</taxon>
        <taxon>Ignelater</taxon>
    </lineage>
</organism>